<keyword evidence="2" id="KW-1185">Reference proteome</keyword>
<accession>A0AA38WLF4</accession>
<dbReference type="Proteomes" id="UP001172457">
    <property type="component" value="Chromosome 4"/>
</dbReference>
<dbReference type="PANTHER" id="PTHR11439:SF511">
    <property type="match status" value="1"/>
</dbReference>
<gene>
    <name evidence="1" type="ORF">OSB04_016801</name>
</gene>
<dbReference type="PANTHER" id="PTHR11439">
    <property type="entry name" value="GAG-POL-RELATED RETROTRANSPOSON"/>
    <property type="match status" value="1"/>
</dbReference>
<protein>
    <recommendedName>
        <fullName evidence="3">Mitochondrial protein</fullName>
    </recommendedName>
</protein>
<proteinExistence type="predicted"/>
<sequence length="129" mass="15187">MQKTSGQTDMLVHMRPNIAFVVSMVSQHMHSPRVAHMEVYKILRQSNRSLGRGLYFKRRSLKDKRFTYRYYMLVWGNLVTWRTMKQIVVARSIVKTTMQCLIIPPFQGMLTIPWVGVGLDDRQQRQDVA</sequence>
<comment type="caution">
    <text evidence="1">The sequence shown here is derived from an EMBL/GenBank/DDBJ whole genome shotgun (WGS) entry which is preliminary data.</text>
</comment>
<name>A0AA38WLF4_9ASTR</name>
<dbReference type="AlphaFoldDB" id="A0AA38WLF4"/>
<evidence type="ECO:0000313" key="1">
    <source>
        <dbReference type="EMBL" id="KAJ9552756.1"/>
    </source>
</evidence>
<evidence type="ECO:0008006" key="3">
    <source>
        <dbReference type="Google" id="ProtNLM"/>
    </source>
</evidence>
<reference evidence="1" key="1">
    <citation type="submission" date="2023-03" db="EMBL/GenBank/DDBJ databases">
        <title>Chromosome-scale reference genome and RAD-based genetic map of yellow starthistle (Centaurea solstitialis) reveal putative structural variation and QTLs associated with invader traits.</title>
        <authorList>
            <person name="Reatini B."/>
            <person name="Cang F.A."/>
            <person name="Jiang Q."/>
            <person name="Mckibben M.T.W."/>
            <person name="Barker M.S."/>
            <person name="Rieseberg L.H."/>
            <person name="Dlugosch K.M."/>
        </authorList>
    </citation>
    <scope>NUCLEOTIDE SEQUENCE</scope>
    <source>
        <strain evidence="1">CAN-66</strain>
        <tissue evidence="1">Leaf</tissue>
    </source>
</reference>
<dbReference type="EMBL" id="JARYMX010000004">
    <property type="protein sequence ID" value="KAJ9552756.1"/>
    <property type="molecule type" value="Genomic_DNA"/>
</dbReference>
<organism evidence="1 2">
    <name type="scientific">Centaurea solstitialis</name>
    <name type="common">yellow star-thistle</name>
    <dbReference type="NCBI Taxonomy" id="347529"/>
    <lineage>
        <taxon>Eukaryota</taxon>
        <taxon>Viridiplantae</taxon>
        <taxon>Streptophyta</taxon>
        <taxon>Embryophyta</taxon>
        <taxon>Tracheophyta</taxon>
        <taxon>Spermatophyta</taxon>
        <taxon>Magnoliopsida</taxon>
        <taxon>eudicotyledons</taxon>
        <taxon>Gunneridae</taxon>
        <taxon>Pentapetalae</taxon>
        <taxon>asterids</taxon>
        <taxon>campanulids</taxon>
        <taxon>Asterales</taxon>
        <taxon>Asteraceae</taxon>
        <taxon>Carduoideae</taxon>
        <taxon>Cardueae</taxon>
        <taxon>Centaureinae</taxon>
        <taxon>Centaurea</taxon>
    </lineage>
</organism>
<evidence type="ECO:0000313" key="2">
    <source>
        <dbReference type="Proteomes" id="UP001172457"/>
    </source>
</evidence>